<accession>A0A165FTD3</accession>
<keyword evidence="1" id="KW-0812">Transmembrane</keyword>
<reference evidence="2 3" key="1">
    <citation type="journal article" date="2016" name="Mol. Biol. Evol.">
        <title>Comparative Genomics of Early-Diverging Mushroom-Forming Fungi Provides Insights into the Origins of Lignocellulose Decay Capabilities.</title>
        <authorList>
            <person name="Nagy L.G."/>
            <person name="Riley R."/>
            <person name="Tritt A."/>
            <person name="Adam C."/>
            <person name="Daum C."/>
            <person name="Floudas D."/>
            <person name="Sun H."/>
            <person name="Yadav J.S."/>
            <person name="Pangilinan J."/>
            <person name="Larsson K.H."/>
            <person name="Matsuura K."/>
            <person name="Barry K."/>
            <person name="Labutti K."/>
            <person name="Kuo R."/>
            <person name="Ohm R.A."/>
            <person name="Bhattacharya S.S."/>
            <person name="Shirouzu T."/>
            <person name="Yoshinaga Y."/>
            <person name="Martin F.M."/>
            <person name="Grigoriev I.V."/>
            <person name="Hibbett D.S."/>
        </authorList>
    </citation>
    <scope>NUCLEOTIDE SEQUENCE [LARGE SCALE GENOMIC DNA]</scope>
    <source>
        <strain evidence="2 3">93-53</strain>
    </source>
</reference>
<evidence type="ECO:0000256" key="1">
    <source>
        <dbReference type="SAM" id="Phobius"/>
    </source>
</evidence>
<evidence type="ECO:0008006" key="4">
    <source>
        <dbReference type="Google" id="ProtNLM"/>
    </source>
</evidence>
<gene>
    <name evidence="2" type="ORF">LAESUDRAFT_757001</name>
</gene>
<dbReference type="GeneID" id="63829270"/>
<keyword evidence="3" id="KW-1185">Reference proteome</keyword>
<dbReference type="RefSeq" id="XP_040767124.1">
    <property type="nucleotide sequence ID" value="XM_040912242.1"/>
</dbReference>
<keyword evidence="1" id="KW-1133">Transmembrane helix</keyword>
<evidence type="ECO:0000313" key="2">
    <source>
        <dbReference type="EMBL" id="KZT09384.1"/>
    </source>
</evidence>
<keyword evidence="1" id="KW-0472">Membrane</keyword>
<dbReference type="OrthoDB" id="3242695at2759"/>
<sequence>MMTDGGAIASTPTALSWRDLLVPDSHLQDTLVVEYGNIDQSTLAETEKHTTTKYDYAPDTKDIPIRISHVSDLSKHMRDGLIGKLNEGQYANQANQTTYAPKGKSVLSRFESMQETLQDSTLHTRYEDDCNNSMVAISNLVVKAYKSITSQIVDRTWNNFVLPDCTYKPDTIFCIGGTDKVVILGENKAADAFKNDVDGFIQEIQKMGGSVSPFEEPLKGPPFTGAHAILLKLASAAAIGKTRWAVIFGGDRYVVIYISYLHDRRPVFYISDTHPFSRNGLNEDARQPDFDRYLALWGALVYMLLTVDDTDETLMQVLHLRRLPEDNVPLPPMGRQETDDGILLSARLNHQPIIRMSVHIPHFQPINLTLADCPLLTKAGGSTPFVKIDRTDVGRWSIVHTSPSTNLVLKFPNLLNGEDVGVCRLLEDERQIYEHLPRLCRLVTPHFYGAYDWHGGRVLAFSYEGTSLADLGVRFSSLELIERILLYCQLWLLHLNKIQHNDFETRNVLRKGWARFVIIDFALARADHACPGWRSCRELVEARRALGLEGVKDAVARIQGVVKGIRGELLFFHVILAVLAFILVLILLVRHVTVPL</sequence>
<dbReference type="SUPFAM" id="SSF56112">
    <property type="entry name" value="Protein kinase-like (PK-like)"/>
    <property type="match status" value="1"/>
</dbReference>
<dbReference type="AlphaFoldDB" id="A0A165FTD3"/>
<dbReference type="STRING" id="1314785.A0A165FTD3"/>
<feature type="transmembrane region" description="Helical" evidence="1">
    <location>
        <begin position="569"/>
        <end position="589"/>
    </location>
</feature>
<dbReference type="InterPro" id="IPR011009">
    <property type="entry name" value="Kinase-like_dom_sf"/>
</dbReference>
<dbReference type="EMBL" id="KV427612">
    <property type="protein sequence ID" value="KZT09384.1"/>
    <property type="molecule type" value="Genomic_DNA"/>
</dbReference>
<dbReference type="Proteomes" id="UP000076871">
    <property type="component" value="Unassembled WGS sequence"/>
</dbReference>
<evidence type="ECO:0000313" key="3">
    <source>
        <dbReference type="Proteomes" id="UP000076871"/>
    </source>
</evidence>
<proteinExistence type="predicted"/>
<dbReference type="InParanoid" id="A0A165FTD3"/>
<protein>
    <recommendedName>
        <fullName evidence="4">Protein kinase domain-containing protein</fullName>
    </recommendedName>
</protein>
<name>A0A165FTD3_9APHY</name>
<organism evidence="2 3">
    <name type="scientific">Laetiporus sulphureus 93-53</name>
    <dbReference type="NCBI Taxonomy" id="1314785"/>
    <lineage>
        <taxon>Eukaryota</taxon>
        <taxon>Fungi</taxon>
        <taxon>Dikarya</taxon>
        <taxon>Basidiomycota</taxon>
        <taxon>Agaricomycotina</taxon>
        <taxon>Agaricomycetes</taxon>
        <taxon>Polyporales</taxon>
        <taxon>Laetiporus</taxon>
    </lineage>
</organism>